<feature type="region of interest" description="Disordered" evidence="4">
    <location>
        <begin position="1"/>
        <end position="29"/>
    </location>
</feature>
<evidence type="ECO:0000256" key="1">
    <source>
        <dbReference type="ARBA" id="ARBA00023015"/>
    </source>
</evidence>
<feature type="compositionally biased region" description="Low complexity" evidence="4">
    <location>
        <begin position="291"/>
        <end position="310"/>
    </location>
</feature>
<dbReference type="InterPro" id="IPR001005">
    <property type="entry name" value="SANT/Myb"/>
</dbReference>
<feature type="compositionally biased region" description="Low complexity" evidence="4">
    <location>
        <begin position="560"/>
        <end position="573"/>
    </location>
</feature>
<dbReference type="InterPro" id="IPR009057">
    <property type="entry name" value="Homeodomain-like_sf"/>
</dbReference>
<dbReference type="Gene3D" id="4.10.1240.50">
    <property type="match status" value="1"/>
</dbReference>
<dbReference type="Gene3D" id="1.20.58.1880">
    <property type="match status" value="1"/>
</dbReference>
<dbReference type="Proteomes" id="UP000050795">
    <property type="component" value="Unassembled WGS sequence"/>
</dbReference>
<evidence type="ECO:0000256" key="3">
    <source>
        <dbReference type="ARBA" id="ARBA00023242"/>
    </source>
</evidence>
<dbReference type="PANTHER" id="PTHR16089">
    <property type="entry name" value="REST COREPRESSOR COREST PROTEIN-RELATED"/>
    <property type="match status" value="1"/>
</dbReference>
<organism evidence="6 7">
    <name type="scientific">Trichobilharzia regenti</name>
    <name type="common">Nasal bird schistosome</name>
    <dbReference type="NCBI Taxonomy" id="157069"/>
    <lineage>
        <taxon>Eukaryota</taxon>
        <taxon>Metazoa</taxon>
        <taxon>Spiralia</taxon>
        <taxon>Lophotrochozoa</taxon>
        <taxon>Platyhelminthes</taxon>
        <taxon>Trematoda</taxon>
        <taxon>Digenea</taxon>
        <taxon>Strigeidida</taxon>
        <taxon>Schistosomatoidea</taxon>
        <taxon>Schistosomatidae</taxon>
        <taxon>Trichobilharzia</taxon>
    </lineage>
</organism>
<dbReference type="AlphaFoldDB" id="A0AA85KAF3"/>
<dbReference type="Pfam" id="PF01448">
    <property type="entry name" value="ELM2"/>
    <property type="match status" value="1"/>
</dbReference>
<dbReference type="GO" id="GO:0006357">
    <property type="term" value="P:regulation of transcription by RNA polymerase II"/>
    <property type="evidence" value="ECO:0007669"/>
    <property type="project" value="TreeGrafter"/>
</dbReference>
<proteinExistence type="predicted"/>
<evidence type="ECO:0000256" key="2">
    <source>
        <dbReference type="ARBA" id="ARBA00023163"/>
    </source>
</evidence>
<feature type="domain" description="ELM2" evidence="5">
    <location>
        <begin position="26"/>
        <end position="111"/>
    </location>
</feature>
<evidence type="ECO:0000313" key="7">
    <source>
        <dbReference type="WBParaSite" id="TREG1_7730.2"/>
    </source>
</evidence>
<dbReference type="SUPFAM" id="SSF46689">
    <property type="entry name" value="Homeodomain-like"/>
    <property type="match status" value="1"/>
</dbReference>
<reference evidence="7" key="2">
    <citation type="submission" date="2023-11" db="UniProtKB">
        <authorList>
            <consortium name="WormBaseParasite"/>
        </authorList>
    </citation>
    <scope>IDENTIFICATION</scope>
</reference>
<evidence type="ECO:0000256" key="4">
    <source>
        <dbReference type="SAM" id="MobiDB-lite"/>
    </source>
</evidence>
<protein>
    <recommendedName>
        <fullName evidence="5">ELM2 domain-containing protein</fullName>
    </recommendedName>
</protein>
<keyword evidence="2" id="KW-0804">Transcription</keyword>
<reference evidence="6" key="1">
    <citation type="submission" date="2022-06" db="EMBL/GenBank/DDBJ databases">
        <authorList>
            <person name="Berger JAMES D."/>
            <person name="Berger JAMES D."/>
        </authorList>
    </citation>
    <scope>NUCLEOTIDE SEQUENCE [LARGE SCALE GENOMIC DNA]</scope>
</reference>
<dbReference type="InterPro" id="IPR000949">
    <property type="entry name" value="ELM2_dom"/>
</dbReference>
<dbReference type="PANTHER" id="PTHR16089:SF28">
    <property type="entry name" value="REST COREPRESSOR"/>
    <property type="match status" value="1"/>
</dbReference>
<keyword evidence="3" id="KW-0539">Nucleus</keyword>
<dbReference type="GO" id="GO:0005667">
    <property type="term" value="C:transcription regulator complex"/>
    <property type="evidence" value="ECO:0007669"/>
    <property type="project" value="TreeGrafter"/>
</dbReference>
<sequence length="586" mass="66294">MRGLIKRTNTVKSPKSFKGNKSQEDGCSRVGSSFQAHIPEYTEEIDCHDSKNSPHKEFSVWMPNQQPDSEKLNSYLEFAKQYQYTQELALILLHWHNYDIEKAIDDIPNYSPAYSKWTKNEVKKFLRCIDSKPRKDFVEAKRTVPGRHMGDICALYYSIAAPFKAGNRSKYHNELIEQCYSRAVRAGLVTCRWQKSSSIEETLINTPKPEVIEDPLEGEIKSFLVNLVGASKATELLGNGLLSSPQSIEKPIILHSPEKSTQNVSPSSPIEGSSAFVRLDNDLSPTTMPTTNDSQTSSSEVSSQNDSDSVCQGKGKGHSLPSGAYYDHEEFLSFLNMTSDQLLQEKETELSYLQNINEELHEQIDITEARSRSVLYNMDLLKPSEGFPQISYRWTKTDLAFVLTAMSKYGHDFATIAQSVGTKSESFIRDFYNRFRDRFTLDSIIKSSDHTEEHLTQNPKVDEDSICQDPLVVLTQDHLDMTKILTDGTCVKVSQLAEEMPSHQNENVKIEYEELNHLTAQSQSISDSQTTEDNLRLSPRRHSIPIKLIDSSVLIHTPISESSQISTTPSSSSGRERLRAKRLKRS</sequence>
<dbReference type="PROSITE" id="PS51156">
    <property type="entry name" value="ELM2"/>
    <property type="match status" value="1"/>
</dbReference>
<accession>A0AA85KAF3</accession>
<name>A0AA85KAF3_TRIRE</name>
<dbReference type="CDD" id="cd00167">
    <property type="entry name" value="SANT"/>
    <property type="match status" value="1"/>
</dbReference>
<evidence type="ECO:0000313" key="6">
    <source>
        <dbReference type="Proteomes" id="UP000050795"/>
    </source>
</evidence>
<feature type="region of interest" description="Disordered" evidence="4">
    <location>
        <begin position="560"/>
        <end position="586"/>
    </location>
</feature>
<dbReference type="SMART" id="SM01189">
    <property type="entry name" value="ELM2"/>
    <property type="match status" value="1"/>
</dbReference>
<evidence type="ECO:0000259" key="5">
    <source>
        <dbReference type="PROSITE" id="PS51156"/>
    </source>
</evidence>
<dbReference type="WBParaSite" id="TREG1_7730.2">
    <property type="protein sequence ID" value="TREG1_7730.2"/>
    <property type="gene ID" value="TREG1_7730"/>
</dbReference>
<dbReference type="GO" id="GO:0000118">
    <property type="term" value="C:histone deacetylase complex"/>
    <property type="evidence" value="ECO:0007669"/>
    <property type="project" value="TreeGrafter"/>
</dbReference>
<feature type="region of interest" description="Disordered" evidence="4">
    <location>
        <begin position="280"/>
        <end position="318"/>
    </location>
</feature>
<keyword evidence="1" id="KW-0805">Transcription regulation</keyword>
<dbReference type="InterPro" id="IPR051066">
    <property type="entry name" value="Trans_reg/Corepressor"/>
</dbReference>
<dbReference type="GO" id="GO:0003714">
    <property type="term" value="F:transcription corepressor activity"/>
    <property type="evidence" value="ECO:0007669"/>
    <property type="project" value="TreeGrafter"/>
</dbReference>
<keyword evidence="6" id="KW-1185">Reference proteome</keyword>